<dbReference type="EMBL" id="JBGUBD010000010">
    <property type="protein sequence ID" value="MFA9479585.1"/>
    <property type="molecule type" value="Genomic_DNA"/>
</dbReference>
<gene>
    <name evidence="1" type="ORF">ACERK3_14950</name>
</gene>
<comment type="caution">
    <text evidence="1">The sequence shown here is derived from an EMBL/GenBank/DDBJ whole genome shotgun (WGS) entry which is preliminary data.</text>
</comment>
<organism evidence="1 2">
    <name type="scientific">Natronomicrosphaera hydrolytica</name>
    <dbReference type="NCBI Taxonomy" id="3242702"/>
    <lineage>
        <taxon>Bacteria</taxon>
        <taxon>Pseudomonadati</taxon>
        <taxon>Planctomycetota</taxon>
        <taxon>Phycisphaerae</taxon>
        <taxon>Phycisphaerales</taxon>
        <taxon>Phycisphaeraceae</taxon>
        <taxon>Natronomicrosphaera</taxon>
    </lineage>
</organism>
<dbReference type="InterPro" id="IPR037171">
    <property type="entry name" value="NagB/RpiA_transferase-like"/>
</dbReference>
<dbReference type="Proteomes" id="UP001575105">
    <property type="component" value="Unassembled WGS sequence"/>
</dbReference>
<evidence type="ECO:0000313" key="2">
    <source>
        <dbReference type="Proteomes" id="UP001575105"/>
    </source>
</evidence>
<dbReference type="RefSeq" id="WP_425346511.1">
    <property type="nucleotide sequence ID" value="NZ_JBGUBD010000010.1"/>
</dbReference>
<protein>
    <recommendedName>
        <fullName evidence="3">Glucosamine-6-phosphate deaminase</fullName>
    </recommendedName>
</protein>
<reference evidence="1 2" key="1">
    <citation type="submission" date="2024-08" db="EMBL/GenBank/DDBJ databases">
        <title>Whole-genome sequencing of halo(alkali)philic microorganisms from hypersaline lakes.</title>
        <authorList>
            <person name="Sorokin D.Y."/>
            <person name="Merkel A.Y."/>
            <person name="Messina E."/>
            <person name="Yakimov M."/>
        </authorList>
    </citation>
    <scope>NUCLEOTIDE SEQUENCE [LARGE SCALE GENOMIC DNA]</scope>
    <source>
        <strain evidence="1 2">AB-hyl4</strain>
    </source>
</reference>
<evidence type="ECO:0000313" key="1">
    <source>
        <dbReference type="EMBL" id="MFA9479585.1"/>
    </source>
</evidence>
<accession>A0ABV4U7L6</accession>
<name>A0ABV4U7L6_9BACT</name>
<evidence type="ECO:0008006" key="3">
    <source>
        <dbReference type="Google" id="ProtNLM"/>
    </source>
</evidence>
<dbReference type="SUPFAM" id="SSF100950">
    <property type="entry name" value="NagB/RpiA/CoA transferase-like"/>
    <property type="match status" value="1"/>
</dbReference>
<sequence>MGDFQYEPSLHVPFRDRDVIARCRAIKRSEIDKHDNPDFRIRVIADGDLLHLMYSDMYARLKATADEGKPCVMLLPNPIPDYRHLARWINRTRLNCKHAWFFAMDEYADQDGRVAPDNWQRGFVYSLLRFFWNEIDEDLRPRRNQVVGPTNDNLDHYLDLMHDAGGLDISYTGPGWVGHVAFVEPEAPEFGGDRDVSLEEWKQMGTRICTLSPFTIAQNSLHGSMGYSGDLSAVPPKAATVGPKEIIAARHRWEMAALSVAGTATSWQRLIARLCYHGPVTPRLPSSIHQTLRTDCFIAETVAADIEDTWAKGY</sequence>
<dbReference type="Gene3D" id="3.40.50.1360">
    <property type="match status" value="1"/>
</dbReference>
<proteinExistence type="predicted"/>
<keyword evidence="2" id="KW-1185">Reference proteome</keyword>